<keyword evidence="3" id="KW-0812">Transmembrane</keyword>
<evidence type="ECO:0000313" key="5">
    <source>
        <dbReference type="Proteomes" id="UP000265800"/>
    </source>
</evidence>
<dbReference type="EMBL" id="QWKZ01000147">
    <property type="protein sequence ID" value="RIH81638.1"/>
    <property type="molecule type" value="Genomic_DNA"/>
</dbReference>
<comment type="caution">
    <text evidence="4">The sequence shown here is derived from an EMBL/GenBank/DDBJ whole genome shotgun (WGS) entry which is preliminary data.</text>
</comment>
<feature type="transmembrane region" description="Helical" evidence="3">
    <location>
        <begin position="6"/>
        <end position="30"/>
    </location>
</feature>
<keyword evidence="3" id="KW-0472">Membrane</keyword>
<dbReference type="Proteomes" id="UP000265800">
    <property type="component" value="Unassembled WGS sequence"/>
</dbReference>
<sequence length="117" mass="11901">MRAGGLSLVEFAVATAVFGLLAAGLVGFLVSTSRRAQAEAAAMTSKEAARQALRGFAGEFAGKTAAVILPGSNDRGVGVVLLEGPGYPVLRQGYSPTALRIRASETPRLMGEPAVVG</sequence>
<dbReference type="RefSeq" id="WP_119361224.1">
    <property type="nucleotide sequence ID" value="NZ_QWKZ01000147.1"/>
</dbReference>
<comment type="subcellular location">
    <subcellularLocation>
        <location evidence="1">Cell outer membrane</location>
    </subcellularLocation>
</comment>
<evidence type="ECO:0000313" key="4">
    <source>
        <dbReference type="EMBL" id="RIH81638.1"/>
    </source>
</evidence>
<reference evidence="4 5" key="1">
    <citation type="submission" date="2018-08" db="EMBL/GenBank/DDBJ databases">
        <title>Meiothermus luteus KCTC 52599 genome sequencing project.</title>
        <authorList>
            <person name="Da Costa M.S."/>
            <person name="Albuquerque L."/>
            <person name="Raposo P."/>
            <person name="Froufe H.J.C."/>
            <person name="Barroso C.S."/>
            <person name="Egas C."/>
        </authorList>
    </citation>
    <scope>NUCLEOTIDE SEQUENCE [LARGE SCALE GENOMIC DNA]</scope>
    <source>
        <strain evidence="4 5">KCTC 52599</strain>
    </source>
</reference>
<gene>
    <name evidence="4" type="ORF">Mlute_02740</name>
</gene>
<evidence type="ECO:0000256" key="1">
    <source>
        <dbReference type="ARBA" id="ARBA00004442"/>
    </source>
</evidence>
<keyword evidence="3" id="KW-1133">Transmembrane helix</keyword>
<evidence type="ECO:0000256" key="2">
    <source>
        <dbReference type="ARBA" id="ARBA00023237"/>
    </source>
</evidence>
<organism evidence="4 5">
    <name type="scientific">Meiothermus luteus</name>
    <dbReference type="NCBI Taxonomy" id="2026184"/>
    <lineage>
        <taxon>Bacteria</taxon>
        <taxon>Thermotogati</taxon>
        <taxon>Deinococcota</taxon>
        <taxon>Deinococci</taxon>
        <taxon>Thermales</taxon>
        <taxon>Thermaceae</taxon>
        <taxon>Meiothermus</taxon>
    </lineage>
</organism>
<evidence type="ECO:0000256" key="3">
    <source>
        <dbReference type="SAM" id="Phobius"/>
    </source>
</evidence>
<dbReference type="AlphaFoldDB" id="A0A399ECH6"/>
<keyword evidence="5" id="KW-1185">Reference proteome</keyword>
<keyword evidence="2" id="KW-0998">Cell outer membrane</keyword>
<name>A0A399ECH6_9DEIN</name>
<proteinExistence type="predicted"/>
<dbReference type="InterPro" id="IPR012902">
    <property type="entry name" value="N_methyl_site"/>
</dbReference>
<protein>
    <submittedName>
        <fullName evidence="4">Uncharacterized protein</fullName>
    </submittedName>
</protein>
<dbReference type="PROSITE" id="PS00409">
    <property type="entry name" value="PROKAR_NTER_METHYL"/>
    <property type="match status" value="1"/>
</dbReference>
<accession>A0A399ECH6</accession>
<dbReference type="GO" id="GO:0009279">
    <property type="term" value="C:cell outer membrane"/>
    <property type="evidence" value="ECO:0007669"/>
    <property type="project" value="UniProtKB-SubCell"/>
</dbReference>